<evidence type="ECO:0000313" key="1">
    <source>
        <dbReference type="EMBL" id="CDQ98269.1"/>
    </source>
</evidence>
<dbReference type="InterPro" id="IPR043128">
    <property type="entry name" value="Rev_trsase/Diguanyl_cyclase"/>
</dbReference>
<dbReference type="InterPro" id="IPR051320">
    <property type="entry name" value="Viral_Replic_Matur_Polypro"/>
</dbReference>
<dbReference type="Gene3D" id="3.10.10.10">
    <property type="entry name" value="HIV Type 1 Reverse Transcriptase, subunit A, domain 1"/>
    <property type="match status" value="2"/>
</dbReference>
<reference evidence="1" key="2">
    <citation type="submission" date="2014-03" db="EMBL/GenBank/DDBJ databases">
        <authorList>
            <person name="Genoscope - CEA"/>
        </authorList>
    </citation>
    <scope>NUCLEOTIDE SEQUENCE</scope>
</reference>
<dbReference type="Proteomes" id="UP000193380">
    <property type="component" value="Unassembled WGS sequence"/>
</dbReference>
<sequence length="288" mass="32248">MPTFITTFEQLRGGGVTVPVDKAFCNSPVFPVKKAAPGTDWRTVADLQGVNNNIIPRAPCVPDPHTLLNHQGWFGFTFWGEKWVYSRLPMGFTESPTNFSQVLTRNIGQFDPPNESQILIYVDDILVANPSQGGCKADTLALLVFLAEESHKVITALAGTGHLFRTQTREGRTLNSTRKTAIMEAPKPLNKKQMMSFLRMINYCCAWIPNFALHTGRLSELIYGKAMAAKDKTEWTEDAEKPFLNIKKLMTSSTHCSRDPRCDRPFTQTVDCREGYMTSVLTQEHGGK</sequence>
<dbReference type="SUPFAM" id="SSF56672">
    <property type="entry name" value="DNA/RNA polymerases"/>
    <property type="match status" value="1"/>
</dbReference>
<accession>A0A060Z9B5</accession>
<evidence type="ECO:0008006" key="3">
    <source>
        <dbReference type="Google" id="ProtNLM"/>
    </source>
</evidence>
<dbReference type="PANTHER" id="PTHR33064:SF37">
    <property type="entry name" value="RIBONUCLEASE H"/>
    <property type="match status" value="1"/>
</dbReference>
<dbReference type="Gene3D" id="3.30.70.270">
    <property type="match status" value="2"/>
</dbReference>
<dbReference type="AlphaFoldDB" id="A0A060Z9B5"/>
<protein>
    <recommendedName>
        <fullName evidence="3">Reverse transcriptase domain-containing protein</fullName>
    </recommendedName>
</protein>
<gene>
    <name evidence="1" type="ORF">GSONMT00016118001</name>
</gene>
<dbReference type="PANTHER" id="PTHR33064">
    <property type="entry name" value="POL PROTEIN"/>
    <property type="match status" value="1"/>
</dbReference>
<name>A0A060Z9B5_ONCMY</name>
<dbReference type="PaxDb" id="8022-A0A060Z9B5"/>
<dbReference type="EMBL" id="FR936225">
    <property type="protein sequence ID" value="CDQ98269.1"/>
    <property type="molecule type" value="Genomic_DNA"/>
</dbReference>
<reference evidence="1" key="1">
    <citation type="journal article" date="2014" name="Nat. Commun.">
        <title>The rainbow trout genome provides novel insights into evolution after whole-genome duplication in vertebrates.</title>
        <authorList>
            <person name="Berthelot C."/>
            <person name="Brunet F."/>
            <person name="Chalopin D."/>
            <person name="Juanchich A."/>
            <person name="Bernard M."/>
            <person name="Noel B."/>
            <person name="Bento P."/>
            <person name="Da Silva C."/>
            <person name="Labadie K."/>
            <person name="Alberti A."/>
            <person name="Aury J.M."/>
            <person name="Louis A."/>
            <person name="Dehais P."/>
            <person name="Bardou P."/>
            <person name="Montfort J."/>
            <person name="Klopp C."/>
            <person name="Cabau C."/>
            <person name="Gaspin C."/>
            <person name="Thorgaard G.H."/>
            <person name="Boussaha M."/>
            <person name="Quillet E."/>
            <person name="Guyomard R."/>
            <person name="Galiana D."/>
            <person name="Bobe J."/>
            <person name="Volff J.N."/>
            <person name="Genet C."/>
            <person name="Wincker P."/>
            <person name="Jaillon O."/>
            <person name="Roest Crollius H."/>
            <person name="Guiguen Y."/>
        </authorList>
    </citation>
    <scope>NUCLEOTIDE SEQUENCE [LARGE SCALE GENOMIC DNA]</scope>
</reference>
<evidence type="ECO:0000313" key="2">
    <source>
        <dbReference type="Proteomes" id="UP000193380"/>
    </source>
</evidence>
<organism evidence="1 2">
    <name type="scientific">Oncorhynchus mykiss</name>
    <name type="common">Rainbow trout</name>
    <name type="synonym">Salmo gairdneri</name>
    <dbReference type="NCBI Taxonomy" id="8022"/>
    <lineage>
        <taxon>Eukaryota</taxon>
        <taxon>Metazoa</taxon>
        <taxon>Chordata</taxon>
        <taxon>Craniata</taxon>
        <taxon>Vertebrata</taxon>
        <taxon>Euteleostomi</taxon>
        <taxon>Actinopterygii</taxon>
        <taxon>Neopterygii</taxon>
        <taxon>Teleostei</taxon>
        <taxon>Protacanthopterygii</taxon>
        <taxon>Salmoniformes</taxon>
        <taxon>Salmonidae</taxon>
        <taxon>Salmoninae</taxon>
        <taxon>Oncorhynchus</taxon>
    </lineage>
</organism>
<dbReference type="InterPro" id="IPR043502">
    <property type="entry name" value="DNA/RNA_pol_sf"/>
</dbReference>
<proteinExistence type="predicted"/>
<dbReference type="STRING" id="8022.A0A060Z9B5"/>